<feature type="transmembrane region" description="Helical" evidence="1">
    <location>
        <begin position="273"/>
        <end position="291"/>
    </location>
</feature>
<protein>
    <submittedName>
        <fullName evidence="3">DMT family transporter</fullName>
    </submittedName>
</protein>
<feature type="transmembrane region" description="Helical" evidence="1">
    <location>
        <begin position="216"/>
        <end position="235"/>
    </location>
</feature>
<keyword evidence="1" id="KW-1133">Transmembrane helix</keyword>
<gene>
    <name evidence="3" type="ORF">ENW83_02005</name>
</gene>
<keyword evidence="1" id="KW-0812">Transmembrane</keyword>
<dbReference type="SUPFAM" id="SSF103481">
    <property type="entry name" value="Multidrug resistance efflux transporter EmrE"/>
    <property type="match status" value="2"/>
</dbReference>
<organism evidence="3">
    <name type="scientific">Fervidicoccus fontis</name>
    <dbReference type="NCBI Taxonomy" id="683846"/>
    <lineage>
        <taxon>Archaea</taxon>
        <taxon>Thermoproteota</taxon>
        <taxon>Thermoprotei</taxon>
        <taxon>Fervidicoccales</taxon>
        <taxon>Fervidicoccaceae</taxon>
        <taxon>Fervidicoccus</taxon>
    </lineage>
</organism>
<evidence type="ECO:0000259" key="2">
    <source>
        <dbReference type="Pfam" id="PF00892"/>
    </source>
</evidence>
<sequence>MSERIILFKTLTKTTRFEGVALNNGYKYFAVYAIASIPLNFVTKDLLYVASPFSLTAIRFATMAAFLLVLYKKRPKIGVFEATMGLFIYISTILWLLSLTLLTPGDSIVISYSMPVIASLLGKILLKERANLWGAIISMSGFILYSIPLSSGSTLRGSLISFLNAFFWAAYSVLYRTRKETDVIEENASIFSAVAAISVPLAIIDPTVKTGILEPRRVFDLFWFSVIGGVFQFLSWNKLIVYEGVEVATVSSYLVPISVLLIQSIYQHIPLELLQILGLSVAISGVFLSVMRTNKKFL</sequence>
<dbReference type="Pfam" id="PF00892">
    <property type="entry name" value="EamA"/>
    <property type="match status" value="2"/>
</dbReference>
<feature type="transmembrane region" description="Helical" evidence="1">
    <location>
        <begin position="247"/>
        <end position="267"/>
    </location>
</feature>
<dbReference type="AlphaFoldDB" id="A0A7J3SKC6"/>
<feature type="domain" description="EamA" evidence="2">
    <location>
        <begin position="41"/>
        <end position="142"/>
    </location>
</feature>
<comment type="caution">
    <text evidence="3">The sequence shown here is derived from an EMBL/GenBank/DDBJ whole genome shotgun (WGS) entry which is preliminary data.</text>
</comment>
<feature type="transmembrane region" description="Helical" evidence="1">
    <location>
        <begin position="187"/>
        <end position="204"/>
    </location>
</feature>
<name>A0A7J3SKC6_9CREN</name>
<keyword evidence="1" id="KW-0472">Membrane</keyword>
<dbReference type="InterPro" id="IPR037185">
    <property type="entry name" value="EmrE-like"/>
</dbReference>
<feature type="transmembrane region" description="Helical" evidence="1">
    <location>
        <begin position="157"/>
        <end position="175"/>
    </location>
</feature>
<dbReference type="PANTHER" id="PTHR22911">
    <property type="entry name" value="ACYL-MALONYL CONDENSING ENZYME-RELATED"/>
    <property type="match status" value="1"/>
</dbReference>
<dbReference type="PANTHER" id="PTHR22911:SF76">
    <property type="entry name" value="EAMA DOMAIN-CONTAINING PROTEIN"/>
    <property type="match status" value="1"/>
</dbReference>
<dbReference type="InterPro" id="IPR000620">
    <property type="entry name" value="EamA_dom"/>
</dbReference>
<dbReference type="GO" id="GO:0016020">
    <property type="term" value="C:membrane"/>
    <property type="evidence" value="ECO:0007669"/>
    <property type="project" value="InterPro"/>
</dbReference>
<reference evidence="3" key="1">
    <citation type="journal article" date="2020" name="mSystems">
        <title>Genome- and Community-Level Interaction Insights into Carbon Utilization and Element Cycling Functions of Hydrothermarchaeota in Hydrothermal Sediment.</title>
        <authorList>
            <person name="Zhou Z."/>
            <person name="Liu Y."/>
            <person name="Xu W."/>
            <person name="Pan J."/>
            <person name="Luo Z.H."/>
            <person name="Li M."/>
        </authorList>
    </citation>
    <scope>NUCLEOTIDE SEQUENCE [LARGE SCALE GENOMIC DNA]</scope>
    <source>
        <strain evidence="3">SpSt-885</strain>
    </source>
</reference>
<feature type="transmembrane region" description="Helical" evidence="1">
    <location>
        <begin position="133"/>
        <end position="151"/>
    </location>
</feature>
<proteinExistence type="predicted"/>
<accession>A0A7J3SKC6</accession>
<feature type="transmembrane region" description="Helical" evidence="1">
    <location>
        <begin position="83"/>
        <end position="102"/>
    </location>
</feature>
<feature type="transmembrane region" description="Helical" evidence="1">
    <location>
        <begin position="108"/>
        <end position="126"/>
    </location>
</feature>
<evidence type="ECO:0000313" key="3">
    <source>
        <dbReference type="EMBL" id="HGZ59967.1"/>
    </source>
</evidence>
<evidence type="ECO:0000256" key="1">
    <source>
        <dbReference type="SAM" id="Phobius"/>
    </source>
</evidence>
<feature type="transmembrane region" description="Helical" evidence="1">
    <location>
        <begin position="46"/>
        <end position="71"/>
    </location>
</feature>
<dbReference type="EMBL" id="DTLS01000053">
    <property type="protein sequence ID" value="HGZ59967.1"/>
    <property type="molecule type" value="Genomic_DNA"/>
</dbReference>
<feature type="domain" description="EamA" evidence="2">
    <location>
        <begin position="156"/>
        <end position="290"/>
    </location>
</feature>